<gene>
    <name evidence="4 5 6" type="primary">LOC106478353</name>
</gene>
<dbReference type="InterPro" id="IPR040233">
    <property type="entry name" value="CCD97-like_C"/>
</dbReference>
<feature type="region of interest" description="Disordered" evidence="1">
    <location>
        <begin position="186"/>
        <end position="219"/>
    </location>
</feature>
<dbReference type="InterPro" id="IPR018613">
    <property type="entry name" value="Ccdc97-like"/>
</dbReference>
<feature type="region of interest" description="Disordered" evidence="1">
    <location>
        <begin position="248"/>
        <end position="284"/>
    </location>
</feature>
<proteinExistence type="predicted"/>
<evidence type="ECO:0000313" key="3">
    <source>
        <dbReference type="Proteomes" id="UP000694941"/>
    </source>
</evidence>
<dbReference type="RefSeq" id="XP_013794347.1">
    <property type="nucleotide sequence ID" value="XM_013938893.2"/>
</dbReference>
<dbReference type="RefSeq" id="XP_022237654.1">
    <property type="nucleotide sequence ID" value="XM_022381946.1"/>
</dbReference>
<dbReference type="PANTHER" id="PTHR31840">
    <property type="entry name" value="COILED-COIL DOMAIN-CONTAINING PROTEIN 97"/>
    <property type="match status" value="1"/>
</dbReference>
<name>A0ABM1C550_LIMPO</name>
<keyword evidence="3" id="KW-1185">Reference proteome</keyword>
<reference evidence="4 5" key="1">
    <citation type="submission" date="2025-05" db="UniProtKB">
        <authorList>
            <consortium name="RefSeq"/>
        </authorList>
    </citation>
    <scope>IDENTIFICATION</scope>
    <source>
        <tissue evidence="4 5">Muscle</tissue>
    </source>
</reference>
<accession>A0ABM1C550</accession>
<evidence type="ECO:0000313" key="6">
    <source>
        <dbReference type="RefSeq" id="XP_022237654.1"/>
    </source>
</evidence>
<evidence type="ECO:0000256" key="1">
    <source>
        <dbReference type="SAM" id="MobiDB-lite"/>
    </source>
</evidence>
<evidence type="ECO:0000313" key="5">
    <source>
        <dbReference type="RefSeq" id="XP_013794347.1"/>
    </source>
</evidence>
<protein>
    <submittedName>
        <fullName evidence="4 5">Coiled-coil domain-containing protein 97-like</fullName>
    </submittedName>
</protein>
<evidence type="ECO:0000313" key="4">
    <source>
        <dbReference type="RefSeq" id="XP_013794346.1"/>
    </source>
</evidence>
<sequence length="284" mass="34283">MSFYEDGTNIEMKEGSAQGSSQDCDAVRCMLLDRVSKSSAFFKNQQRGEADLTVEQKWEIANEILNKSHSLFLQRFGKYLEFEDLVYFEPYRNIYDVEFYLKEIKKRLDSKRNTVNVRNRRYEALQKLIKEGTYFSDREMKKRNPLLYEEMVEKYMSDSEREEAEKLELKDFKFSTFLMEHIEREEVQNRRQHQEDEENAVWEEGDSDSDEEEEMTDEISEHEKLMLRNEFMNIMYENFLAGKDEDFEYSKVDDNTEYDSLQLREADEEEEYFDSEEPEFIESS</sequence>
<dbReference type="RefSeq" id="XP_013794346.1">
    <property type="nucleotide sequence ID" value="XM_013938892.2"/>
</dbReference>
<organism evidence="3 4">
    <name type="scientific">Limulus polyphemus</name>
    <name type="common">Atlantic horseshoe crab</name>
    <dbReference type="NCBI Taxonomy" id="6850"/>
    <lineage>
        <taxon>Eukaryota</taxon>
        <taxon>Metazoa</taxon>
        <taxon>Ecdysozoa</taxon>
        <taxon>Arthropoda</taxon>
        <taxon>Chelicerata</taxon>
        <taxon>Merostomata</taxon>
        <taxon>Xiphosura</taxon>
        <taxon>Limulidae</taxon>
        <taxon>Limulus</taxon>
    </lineage>
</organism>
<dbReference type="Pfam" id="PF09747">
    <property type="entry name" value="CCD97-like_C"/>
    <property type="match status" value="1"/>
</dbReference>
<dbReference type="PANTHER" id="PTHR31840:SF1">
    <property type="entry name" value="COILED-COIL DOMAIN-CONTAINING PROTEIN 97"/>
    <property type="match status" value="1"/>
</dbReference>
<dbReference type="Proteomes" id="UP000694941">
    <property type="component" value="Unplaced"/>
</dbReference>
<feature type="domain" description="CCD97-like C-terminal" evidence="2">
    <location>
        <begin position="119"/>
        <end position="276"/>
    </location>
</feature>
<feature type="compositionally biased region" description="Acidic residues" evidence="1">
    <location>
        <begin position="266"/>
        <end position="284"/>
    </location>
</feature>
<evidence type="ECO:0000259" key="2">
    <source>
        <dbReference type="Pfam" id="PF09747"/>
    </source>
</evidence>
<feature type="compositionally biased region" description="Acidic residues" evidence="1">
    <location>
        <begin position="195"/>
        <end position="218"/>
    </location>
</feature>
<dbReference type="GeneID" id="106478353"/>